<reference evidence="4 5" key="1">
    <citation type="submission" date="2023-10" db="EMBL/GenBank/DDBJ databases">
        <title>Genome-Wide Identification Analysis in wild type Solanum Pinnatisectum Reveals Some Genes Defensing Phytophthora Infestans.</title>
        <authorList>
            <person name="Sun C."/>
        </authorList>
    </citation>
    <scope>NUCLEOTIDE SEQUENCE [LARGE SCALE GENOMIC DNA]</scope>
    <source>
        <strain evidence="4">LQN</strain>
        <tissue evidence="4">Leaf</tissue>
    </source>
</reference>
<dbReference type="Proteomes" id="UP001311915">
    <property type="component" value="Unassembled WGS sequence"/>
</dbReference>
<feature type="domain" description="FAF" evidence="3">
    <location>
        <begin position="169"/>
        <end position="214"/>
    </location>
</feature>
<proteinExistence type="inferred from homology"/>
<evidence type="ECO:0000313" key="4">
    <source>
        <dbReference type="EMBL" id="KAK4709462.1"/>
    </source>
</evidence>
<evidence type="ECO:0000256" key="1">
    <source>
        <dbReference type="ARBA" id="ARBA00008690"/>
    </source>
</evidence>
<feature type="compositionally biased region" description="Acidic residues" evidence="2">
    <location>
        <begin position="255"/>
        <end position="277"/>
    </location>
</feature>
<organism evidence="4 5">
    <name type="scientific">Solanum pinnatisectum</name>
    <name type="common">tansyleaf nightshade</name>
    <dbReference type="NCBI Taxonomy" id="50273"/>
    <lineage>
        <taxon>Eukaryota</taxon>
        <taxon>Viridiplantae</taxon>
        <taxon>Streptophyta</taxon>
        <taxon>Embryophyta</taxon>
        <taxon>Tracheophyta</taxon>
        <taxon>Spermatophyta</taxon>
        <taxon>Magnoliopsida</taxon>
        <taxon>eudicotyledons</taxon>
        <taxon>Gunneridae</taxon>
        <taxon>Pentapetalae</taxon>
        <taxon>asterids</taxon>
        <taxon>lamiids</taxon>
        <taxon>Solanales</taxon>
        <taxon>Solanaceae</taxon>
        <taxon>Solanoideae</taxon>
        <taxon>Solaneae</taxon>
        <taxon>Solanum</taxon>
    </lineage>
</organism>
<comment type="caution">
    <text evidence="4">The sequence shown here is derived from an EMBL/GenBank/DDBJ whole genome shotgun (WGS) entry which is preliminary data.</text>
</comment>
<dbReference type="EMBL" id="JAWPEI010000012">
    <property type="protein sequence ID" value="KAK4709462.1"/>
    <property type="molecule type" value="Genomic_DNA"/>
</dbReference>
<feature type="region of interest" description="Disordered" evidence="2">
    <location>
        <begin position="116"/>
        <end position="141"/>
    </location>
</feature>
<dbReference type="AlphaFoldDB" id="A0AAV9K857"/>
<evidence type="ECO:0000313" key="5">
    <source>
        <dbReference type="Proteomes" id="UP001311915"/>
    </source>
</evidence>
<feature type="region of interest" description="Disordered" evidence="2">
    <location>
        <begin position="244"/>
        <end position="286"/>
    </location>
</feature>
<feature type="compositionally biased region" description="Basic and acidic residues" evidence="2">
    <location>
        <begin position="121"/>
        <end position="132"/>
    </location>
</feature>
<dbReference type="Pfam" id="PF11250">
    <property type="entry name" value="FAF"/>
    <property type="match status" value="1"/>
</dbReference>
<name>A0AAV9K857_9SOLN</name>
<comment type="similarity">
    <text evidence="1">Belongs to the fantastic four family.</text>
</comment>
<evidence type="ECO:0000259" key="3">
    <source>
        <dbReference type="Pfam" id="PF11250"/>
    </source>
</evidence>
<keyword evidence="5" id="KW-1185">Reference proteome</keyword>
<dbReference type="PANTHER" id="PTHR33155">
    <property type="entry name" value="FANTASTIC FOUR-LIKE PROTEIN (DUF3049)"/>
    <property type="match status" value="1"/>
</dbReference>
<dbReference type="PANTHER" id="PTHR33155:SF79">
    <property type="entry name" value="CELL SIZE REGULATOR PROTEIN"/>
    <property type="match status" value="1"/>
</dbReference>
<sequence length="473" mass="54122">MSTHCVNMIKNYNLSSKKKEEEEAMVSILENVNSTFSKGEEYHHEQVIKDQPIKIFDWSSILSPSKNEDSSNKLIPTNSYVHPLDKRSTNSLSEKSLEICTESLGSETGSGFDCIPSSPTFEHERSDDDKDNHHHYHHHHQQQYFVVSESSEDFHVYNHSKRLISSCRSFPPSLPSVHMQSHRQNGRLILEAASISPNNSLHAQRLDGHLLLTFINLNNSKLEMEKRENEVEEFEQVLDDIQEVEGNEIPHSDNGGDDEEESKEEEEEDEDEDEDTMMEQSPRLSSEVTNVNKASMMILEKKNQLTWSKHTVSFNITSGYFDFSSRFNNSVNLLTEEERYTNNLREFYTYPSSISQSLPLSPSPPPSPTATTSLNAYEYFWRKKPTMANIVNNSTITKYYYYNNKQVGVATTTNGIDTTTTSTTKISTCTQDLVLIKENKASIMNNNLGPLLRSCKEPRRSLIIWEPYCIPTS</sequence>
<gene>
    <name evidence="4" type="ORF">R3W88_030387</name>
</gene>
<protein>
    <recommendedName>
        <fullName evidence="3">FAF domain-containing protein</fullName>
    </recommendedName>
</protein>
<evidence type="ECO:0000256" key="2">
    <source>
        <dbReference type="SAM" id="MobiDB-lite"/>
    </source>
</evidence>
<accession>A0AAV9K857</accession>
<dbReference type="InterPro" id="IPR046431">
    <property type="entry name" value="FAF_dom"/>
</dbReference>
<dbReference type="InterPro" id="IPR021410">
    <property type="entry name" value="FAF"/>
</dbReference>